<name>A0ABU0ISP7_9CAUL</name>
<protein>
    <recommendedName>
        <fullName evidence="3">Peptidase M4</fullName>
    </recommendedName>
</protein>
<dbReference type="CDD" id="cd09598">
    <property type="entry name" value="M4_like"/>
    <property type="match status" value="1"/>
</dbReference>
<keyword evidence="2" id="KW-1185">Reference proteome</keyword>
<dbReference type="RefSeq" id="WP_307349018.1">
    <property type="nucleotide sequence ID" value="NZ_JAUSVS010000003.1"/>
</dbReference>
<sequence length="716" mass="81089">MSHSNLPLRLPATRRLRVYAFDPQASLDLGSTRFGHATIALTWNDPADGLLEPGPVNDYLEVVDIDPCSDKFYPPIDLNAVEVLGQDGLPPSEGDPRFHQQMVFAVTMKTIKLFERALGRKVIWAQSWNNEKKTYQPTHKLRIYPHALREANAYYSRGKRALLFGYFQALQRSAGASWIFTALSHDIIVHETTHAILDGIHPRYSEPTSLDSLAFHEAFADIAALFSHFQLYEAVYDYIDRQSGQLDQSGLLSGLASQFAKGATGRASLRDFIDKSPNPDLLEGTTEPHDRGAILVAAVFDAFLSIYRARTSDLLRLSGIRPGEGRSLHPDLTARLTKEATKSADHVLRMCIRALDYMPPMDVRFGEFLRGIITADTDLIPDDRLNYRLAFIEAFRNRGIFPDHCLSLSPDNLLWDEPLVTDPDDPGFLNTADILNEDLNLLPEYRRGDITVTAENNRRKVWYWLVQPDLRINDDRDSPENRRLKQFLAQARAAFSTDSAEADLEKPHAAEAFIEREAATLRGWGLSAQNLTALREGLARADSHFGRWQVFMAAMSAQGMHIKRRVEADRAWEDALGLFFNIPDGDRLHTLSRDDTSLHVEVHSVRTTRRAGPDGQDIRQLVIEVTQRRRGYLDPDVQAAQDRGEGGWSEGDFTFRGGATLIIDLRDGRLRYVISKRIDDQARLDQQRRFLLDPHDLAFTYNQGRMGEPFALLHRH</sequence>
<gene>
    <name evidence="1" type="ORF">QO010_002167</name>
</gene>
<dbReference type="Proteomes" id="UP001228905">
    <property type="component" value="Unassembled WGS sequence"/>
</dbReference>
<evidence type="ECO:0000313" key="2">
    <source>
        <dbReference type="Proteomes" id="UP001228905"/>
    </source>
</evidence>
<dbReference type="EMBL" id="JAUSVS010000003">
    <property type="protein sequence ID" value="MDQ0464386.1"/>
    <property type="molecule type" value="Genomic_DNA"/>
</dbReference>
<organism evidence="1 2">
    <name type="scientific">Caulobacter ginsengisoli</name>
    <dbReference type="NCBI Taxonomy" id="400775"/>
    <lineage>
        <taxon>Bacteria</taxon>
        <taxon>Pseudomonadati</taxon>
        <taxon>Pseudomonadota</taxon>
        <taxon>Alphaproteobacteria</taxon>
        <taxon>Caulobacterales</taxon>
        <taxon>Caulobacteraceae</taxon>
        <taxon>Caulobacter</taxon>
    </lineage>
</organism>
<comment type="caution">
    <text evidence="1">The sequence shown here is derived from an EMBL/GenBank/DDBJ whole genome shotgun (WGS) entry which is preliminary data.</text>
</comment>
<dbReference type="SUPFAM" id="SSF55486">
    <property type="entry name" value="Metalloproteases ('zincins'), catalytic domain"/>
    <property type="match status" value="1"/>
</dbReference>
<reference evidence="1 2" key="1">
    <citation type="submission" date="2023-07" db="EMBL/GenBank/DDBJ databases">
        <title>Genomic Encyclopedia of Type Strains, Phase IV (KMG-IV): sequencing the most valuable type-strain genomes for metagenomic binning, comparative biology and taxonomic classification.</title>
        <authorList>
            <person name="Goeker M."/>
        </authorList>
    </citation>
    <scope>NUCLEOTIDE SEQUENCE [LARGE SCALE GENOMIC DNA]</scope>
    <source>
        <strain evidence="1 2">DSM 18695</strain>
    </source>
</reference>
<accession>A0ABU0ISP7</accession>
<evidence type="ECO:0008006" key="3">
    <source>
        <dbReference type="Google" id="ProtNLM"/>
    </source>
</evidence>
<evidence type="ECO:0000313" key="1">
    <source>
        <dbReference type="EMBL" id="MDQ0464386.1"/>
    </source>
</evidence>
<proteinExistence type="predicted"/>